<dbReference type="Proteomes" id="UP000306050">
    <property type="component" value="Chromosome SGRAM_5"/>
</dbReference>
<dbReference type="Pfam" id="PF13673">
    <property type="entry name" value="Acetyltransf_10"/>
    <property type="match status" value="1"/>
</dbReference>
<accession>A0A4U7KP72</accession>
<evidence type="ECO:0000259" key="2">
    <source>
        <dbReference type="PROSITE" id="PS51186"/>
    </source>
</evidence>
<feature type="region of interest" description="Disordered" evidence="1">
    <location>
        <begin position="88"/>
        <end position="112"/>
    </location>
</feature>
<comment type="caution">
    <text evidence="3">The sequence shown here is derived from an EMBL/GenBank/DDBJ whole genome shotgun (WGS) entry which is preliminary data.</text>
</comment>
<dbReference type="Gene3D" id="3.40.630.30">
    <property type="match status" value="1"/>
</dbReference>
<dbReference type="GeneID" id="40728005"/>
<gene>
    <name evidence="3" type="ORF">EX895_005110</name>
</gene>
<dbReference type="InterPro" id="IPR052523">
    <property type="entry name" value="Trichothecene_AcTrans"/>
</dbReference>
<organism evidence="3 4">
    <name type="scientific">Sporisorium graminicola</name>
    <dbReference type="NCBI Taxonomy" id="280036"/>
    <lineage>
        <taxon>Eukaryota</taxon>
        <taxon>Fungi</taxon>
        <taxon>Dikarya</taxon>
        <taxon>Basidiomycota</taxon>
        <taxon>Ustilaginomycotina</taxon>
        <taxon>Ustilaginomycetes</taxon>
        <taxon>Ustilaginales</taxon>
        <taxon>Ustilaginaceae</taxon>
        <taxon>Sporisorium</taxon>
    </lineage>
</organism>
<reference evidence="3 4" key="1">
    <citation type="submission" date="2019-05" db="EMBL/GenBank/DDBJ databases">
        <title>Sporisorium graminicola CBS 10092 draft sequencing and annotation.</title>
        <authorList>
            <person name="Solano-Gonzalez S."/>
            <person name="Caddick M.X."/>
            <person name="Darby A."/>
        </authorList>
    </citation>
    <scope>NUCLEOTIDE SEQUENCE [LARGE SCALE GENOMIC DNA]</scope>
    <source>
        <strain evidence="3 4">CBS 10092</strain>
    </source>
</reference>
<dbReference type="SUPFAM" id="SSF55729">
    <property type="entry name" value="Acyl-CoA N-acyltransferases (Nat)"/>
    <property type="match status" value="1"/>
</dbReference>
<evidence type="ECO:0000313" key="3">
    <source>
        <dbReference type="EMBL" id="TKY86285.1"/>
    </source>
</evidence>
<name>A0A4U7KP72_9BASI</name>
<dbReference type="InterPro" id="IPR000182">
    <property type="entry name" value="GNAT_dom"/>
</dbReference>
<dbReference type="InterPro" id="IPR016181">
    <property type="entry name" value="Acyl_CoA_acyltransferase"/>
</dbReference>
<dbReference type="RefSeq" id="XP_029738270.1">
    <property type="nucleotide sequence ID" value="XM_029885704.1"/>
</dbReference>
<dbReference type="PROSITE" id="PS51186">
    <property type="entry name" value="GNAT"/>
    <property type="match status" value="1"/>
</dbReference>
<dbReference type="AlphaFoldDB" id="A0A4U7KP72"/>
<dbReference type="CDD" id="cd04301">
    <property type="entry name" value="NAT_SF"/>
    <property type="match status" value="1"/>
</dbReference>
<dbReference type="PANTHER" id="PTHR42791">
    <property type="entry name" value="GNAT FAMILY ACETYLTRANSFERASE"/>
    <property type="match status" value="1"/>
</dbReference>
<proteinExistence type="predicted"/>
<protein>
    <recommendedName>
        <fullName evidence="2">N-acetyltransferase domain-containing protein</fullName>
    </recommendedName>
</protein>
<dbReference type="GO" id="GO:0016747">
    <property type="term" value="F:acyltransferase activity, transferring groups other than amino-acyl groups"/>
    <property type="evidence" value="ECO:0007669"/>
    <property type="project" value="InterPro"/>
</dbReference>
<dbReference type="KEGG" id="sgra:EX895_005110"/>
<keyword evidence="4" id="KW-1185">Reference proteome</keyword>
<dbReference type="PANTHER" id="PTHR42791:SF16">
    <property type="entry name" value="N-ACETYLTRANSFERASE DOMAIN-CONTAINING PROTEIN"/>
    <property type="match status" value="1"/>
</dbReference>
<dbReference type="OrthoDB" id="2896281at2759"/>
<sequence length="254" mass="28605">MAERGRFVTRLVRESDIPAVARIRYDAFNNNPRNTTRDEMSAILALEIDPELQRIPTRAESIAQLERINRELLASGKVHVVGIYHLPAGSSSPPPPPLTLPEAQGEDRDASDLPPDSVLAGLAIWQYIDEHTPSDIPESNKKELEAPTLLNRFFAKMNRTREAAMQGKRYWFLKLLVIDPEFQRQGLGTILVKWGTARADKDGVHAWLESSPMGKGAYLKAGFKVLGLDRVDEPRAEKGYLEWPYMLHEPRTVA</sequence>
<feature type="domain" description="N-acetyltransferase" evidence="2">
    <location>
        <begin position="111"/>
        <end position="247"/>
    </location>
</feature>
<evidence type="ECO:0000313" key="4">
    <source>
        <dbReference type="Proteomes" id="UP000306050"/>
    </source>
</evidence>
<evidence type="ECO:0000256" key="1">
    <source>
        <dbReference type="SAM" id="MobiDB-lite"/>
    </source>
</evidence>
<dbReference type="EMBL" id="SRRM01000018">
    <property type="protein sequence ID" value="TKY86285.1"/>
    <property type="molecule type" value="Genomic_DNA"/>
</dbReference>